<reference evidence="2" key="1">
    <citation type="journal article" date="2016" name="Nat. Commun.">
        <title>The Gonium pectorale genome demonstrates co-option of cell cycle regulation during the evolution of multicellularity.</title>
        <authorList>
            <person name="Hanschen E.R."/>
            <person name="Marriage T.N."/>
            <person name="Ferris P.J."/>
            <person name="Hamaji T."/>
            <person name="Toyoda A."/>
            <person name="Fujiyama A."/>
            <person name="Neme R."/>
            <person name="Noguchi H."/>
            <person name="Minakuchi Y."/>
            <person name="Suzuki M."/>
            <person name="Kawai-Toyooka H."/>
            <person name="Smith D.R."/>
            <person name="Sparks H."/>
            <person name="Anderson J."/>
            <person name="Bakaric R."/>
            <person name="Luria V."/>
            <person name="Karger A."/>
            <person name="Kirschner M.W."/>
            <person name="Durand P.M."/>
            <person name="Michod R.E."/>
            <person name="Nozaki H."/>
            <person name="Olson B.J."/>
        </authorList>
    </citation>
    <scope>NUCLEOTIDE SEQUENCE [LARGE SCALE GENOMIC DNA]</scope>
    <source>
        <strain evidence="2">NIES-2863</strain>
    </source>
</reference>
<dbReference type="OrthoDB" id="559717at2759"/>
<proteinExistence type="predicted"/>
<evidence type="ECO:0000313" key="1">
    <source>
        <dbReference type="EMBL" id="KXZ47198.1"/>
    </source>
</evidence>
<sequence length="197" mass="20419">MAFADPGVDMALVASAIYLTEQDWDSIATPVVVRRNLTVTGITGDPATLDLGYVKGKVRLVSGVTLTLHNLALTGYRAGSFVLAPGLDLVLPLPAGERAVVRLEGGALVLGLCYPLATAQQAARASANTSRPLALPGTNAYVLPDPLPPGCSADEPAAPPLERCYAYAQRYVDVATVSISVGPSGGPVANGYLRRFT</sequence>
<protein>
    <submittedName>
        <fullName evidence="1">Uncharacterized protein</fullName>
    </submittedName>
</protein>
<name>A0A150GBJ7_GONPE</name>
<dbReference type="AlphaFoldDB" id="A0A150GBJ7"/>
<gene>
    <name evidence="1" type="ORF">GPECTOR_37g204</name>
</gene>
<comment type="caution">
    <text evidence="1">The sequence shown here is derived from an EMBL/GenBank/DDBJ whole genome shotgun (WGS) entry which is preliminary data.</text>
</comment>
<accession>A0A150GBJ7</accession>
<dbReference type="Proteomes" id="UP000075714">
    <property type="component" value="Unassembled WGS sequence"/>
</dbReference>
<evidence type="ECO:0000313" key="2">
    <source>
        <dbReference type="Proteomes" id="UP000075714"/>
    </source>
</evidence>
<organism evidence="1 2">
    <name type="scientific">Gonium pectorale</name>
    <name type="common">Green alga</name>
    <dbReference type="NCBI Taxonomy" id="33097"/>
    <lineage>
        <taxon>Eukaryota</taxon>
        <taxon>Viridiplantae</taxon>
        <taxon>Chlorophyta</taxon>
        <taxon>core chlorophytes</taxon>
        <taxon>Chlorophyceae</taxon>
        <taxon>CS clade</taxon>
        <taxon>Chlamydomonadales</taxon>
        <taxon>Volvocaceae</taxon>
        <taxon>Gonium</taxon>
    </lineage>
</organism>
<keyword evidence="2" id="KW-1185">Reference proteome</keyword>
<dbReference type="EMBL" id="LSYV01000038">
    <property type="protein sequence ID" value="KXZ47198.1"/>
    <property type="molecule type" value="Genomic_DNA"/>
</dbReference>